<dbReference type="PANTHER" id="PTHR14119:SF3">
    <property type="entry name" value="ISOCHORISMATASE DOMAIN-CONTAINING PROTEIN 2"/>
    <property type="match status" value="1"/>
</dbReference>
<gene>
    <name evidence="2" type="ORF">SPSYN_03121</name>
</gene>
<evidence type="ECO:0000313" key="2">
    <source>
        <dbReference type="EMBL" id="KAF1083723.1"/>
    </source>
</evidence>
<dbReference type="Proteomes" id="UP000798488">
    <property type="component" value="Unassembled WGS sequence"/>
</dbReference>
<keyword evidence="2" id="KW-0378">Hydrolase</keyword>
<dbReference type="EMBL" id="LSRS01000014">
    <property type="protein sequence ID" value="KAF1083723.1"/>
    <property type="molecule type" value="Genomic_DNA"/>
</dbReference>
<feature type="domain" description="Isochorismatase-like" evidence="1">
    <location>
        <begin position="14"/>
        <end position="159"/>
    </location>
</feature>
<dbReference type="RefSeq" id="WP_341478898.1">
    <property type="nucleotide sequence ID" value="NZ_LSRS01000014.1"/>
</dbReference>
<sequence length="183" mass="20410">MNLDKFTLTREDAVLMIIDIQERLVPAMKYRDQVIHNTNILITTATKLAIPVIVTEQNTKGLGKTVPELNTGSDMVFEKITFCGCTTEVLSTLNRLAGKKIIVVGMETHVCVLQTVRSLLEHGYQVFVVGDAVCSRTKENYKNGLSQMMQMGSVVTNTETVFFDLLKQANTPEFRELLPLVKG</sequence>
<dbReference type="Gene3D" id="3.40.50.850">
    <property type="entry name" value="Isochorismatase-like"/>
    <property type="match status" value="1"/>
</dbReference>
<protein>
    <submittedName>
        <fullName evidence="2">Hydrolase</fullName>
    </submittedName>
</protein>
<evidence type="ECO:0000259" key="1">
    <source>
        <dbReference type="Pfam" id="PF00857"/>
    </source>
</evidence>
<dbReference type="InterPro" id="IPR000868">
    <property type="entry name" value="Isochorismatase-like_dom"/>
</dbReference>
<dbReference type="SUPFAM" id="SSF52499">
    <property type="entry name" value="Isochorismatase-like hydrolases"/>
    <property type="match status" value="1"/>
</dbReference>
<organism evidence="2 3">
    <name type="scientific">Sporotomaculum syntrophicum</name>
    <dbReference type="NCBI Taxonomy" id="182264"/>
    <lineage>
        <taxon>Bacteria</taxon>
        <taxon>Bacillati</taxon>
        <taxon>Bacillota</taxon>
        <taxon>Clostridia</taxon>
        <taxon>Eubacteriales</taxon>
        <taxon>Desulfallaceae</taxon>
        <taxon>Sporotomaculum</taxon>
    </lineage>
</organism>
<evidence type="ECO:0000313" key="3">
    <source>
        <dbReference type="Proteomes" id="UP000798488"/>
    </source>
</evidence>
<dbReference type="AlphaFoldDB" id="A0A9D2WM40"/>
<comment type="caution">
    <text evidence="2">The sequence shown here is derived from an EMBL/GenBank/DDBJ whole genome shotgun (WGS) entry which is preliminary data.</text>
</comment>
<dbReference type="GO" id="GO:0016787">
    <property type="term" value="F:hydrolase activity"/>
    <property type="evidence" value="ECO:0007669"/>
    <property type="project" value="UniProtKB-KW"/>
</dbReference>
<accession>A0A9D2WM40</accession>
<proteinExistence type="predicted"/>
<dbReference type="InterPro" id="IPR050993">
    <property type="entry name" value="Isochorismatase_domain"/>
</dbReference>
<dbReference type="PANTHER" id="PTHR14119">
    <property type="entry name" value="HYDROLASE"/>
    <property type="match status" value="1"/>
</dbReference>
<reference evidence="2" key="1">
    <citation type="submission" date="2016-02" db="EMBL/GenBank/DDBJ databases">
        <title>Draft Genome Sequence of Sporotomaculum syntrophicum Strain FB, a Syntrophic Benzoate Degrader.</title>
        <authorList>
            <person name="Nobu M.K."/>
            <person name="Narihiro T."/>
            <person name="Qiu Y.-L."/>
            <person name="Ohashi A."/>
            <person name="Liu W.-T."/>
            <person name="Yuji S."/>
        </authorList>
    </citation>
    <scope>NUCLEOTIDE SEQUENCE</scope>
    <source>
        <strain evidence="2">FB</strain>
    </source>
</reference>
<dbReference type="Pfam" id="PF00857">
    <property type="entry name" value="Isochorismatase"/>
    <property type="match status" value="1"/>
</dbReference>
<name>A0A9D2WM40_9FIRM</name>
<dbReference type="InterPro" id="IPR036380">
    <property type="entry name" value="Isochorismatase-like_sf"/>
</dbReference>
<keyword evidence="3" id="KW-1185">Reference proteome</keyword>